<evidence type="ECO:0000256" key="5">
    <source>
        <dbReference type="ARBA" id="ARBA00012213"/>
    </source>
</evidence>
<evidence type="ECO:0000256" key="1">
    <source>
        <dbReference type="ARBA" id="ARBA00001342"/>
    </source>
</evidence>
<comment type="function">
    <text evidence="8">Catalyzes the aldol cleavage of 4-hydroxy-4-methyl-2-oxoglutarate (HMG) into 2 molecules of pyruvate. Also contains a secondary oxaloacetate (OAA) decarboxylase activity due to the common pyruvate enolate transition state formed following C-C bond cleavage in the retro-aldol and decarboxylation reactions.</text>
</comment>
<evidence type="ECO:0000256" key="3">
    <source>
        <dbReference type="ARBA" id="ARBA00008621"/>
    </source>
</evidence>
<sequence length="228" mass="25095">MELHWTTDAELTDLMKEHLFPAVVGDVMDAIGLDHQFLPADVRPIEPDMILAGRAVPVLSRDVNRSRTKTDTAEQPFGLLMDALDDLRPHEVYLGTGGSLDYALWGELMSLRAQRLGAVGAVLNGYHRDTGGILELDFPTFSKGAYAQDQGARGQVVAWRIPVMIGQVEIKPGDLLFGDRDGICVIPQAREREVLALAWDKVRGENTVRNAIRDGMGAAEAFRKYGIL</sequence>
<dbReference type="GO" id="GO:0047443">
    <property type="term" value="F:4-hydroxy-4-methyl-2-oxoglutarate aldolase activity"/>
    <property type="evidence" value="ECO:0007669"/>
    <property type="project" value="UniProtKB-EC"/>
</dbReference>
<name>A0A6B1DN48_9CHLR</name>
<dbReference type="PANTHER" id="PTHR33254:SF4">
    <property type="entry name" value="4-HYDROXY-4-METHYL-2-OXOGLUTARATE ALDOLASE 3-RELATED"/>
    <property type="match status" value="1"/>
</dbReference>
<reference evidence="14" key="1">
    <citation type="submission" date="2019-09" db="EMBL/GenBank/DDBJ databases">
        <title>Characterisation of the sponge microbiome using genome-centric metagenomics.</title>
        <authorList>
            <person name="Engelberts J.P."/>
            <person name="Robbins S.J."/>
            <person name="De Goeij J.M."/>
            <person name="Aranda M."/>
            <person name="Bell S.C."/>
            <person name="Webster N.S."/>
        </authorList>
    </citation>
    <scope>NUCLEOTIDE SEQUENCE</scope>
    <source>
        <strain evidence="14">SB0662_bin_9</strain>
    </source>
</reference>
<protein>
    <recommendedName>
        <fullName evidence="7">Putative 4-hydroxy-4-methyl-2-oxoglutarate aldolase</fullName>
        <ecNumber evidence="6">4.1.1.112</ecNumber>
        <ecNumber evidence="5">4.1.3.17</ecNumber>
    </recommendedName>
    <alternativeName>
        <fullName evidence="11">Oxaloacetate decarboxylase</fullName>
    </alternativeName>
    <alternativeName>
        <fullName evidence="9">Regulator of ribonuclease activity homolog</fullName>
    </alternativeName>
    <alternativeName>
        <fullName evidence="10">RraA-like protein</fullName>
    </alternativeName>
</protein>
<keyword evidence="13" id="KW-0479">Metal-binding</keyword>
<dbReference type="GO" id="GO:0046872">
    <property type="term" value="F:metal ion binding"/>
    <property type="evidence" value="ECO:0007669"/>
    <property type="project" value="UniProtKB-KW"/>
</dbReference>
<dbReference type="EC" id="4.1.3.17" evidence="5"/>
<dbReference type="CDD" id="cd16841">
    <property type="entry name" value="RraA_family"/>
    <property type="match status" value="1"/>
</dbReference>
<evidence type="ECO:0000256" key="12">
    <source>
        <dbReference type="ARBA" id="ARBA00047973"/>
    </source>
</evidence>
<comment type="subunit">
    <text evidence="4">Homotrimer.</text>
</comment>
<dbReference type="GO" id="GO:0008948">
    <property type="term" value="F:oxaloacetate decarboxylase activity"/>
    <property type="evidence" value="ECO:0007669"/>
    <property type="project" value="UniProtKB-EC"/>
</dbReference>
<comment type="catalytic activity">
    <reaction evidence="1">
        <text>4-hydroxy-4-methyl-2-oxoglutarate = 2 pyruvate</text>
        <dbReference type="Rhea" id="RHEA:22748"/>
        <dbReference type="ChEBI" id="CHEBI:15361"/>
        <dbReference type="ChEBI" id="CHEBI:58276"/>
        <dbReference type="EC" id="4.1.3.17"/>
    </reaction>
</comment>
<dbReference type="EC" id="4.1.1.112" evidence="6"/>
<proteinExistence type="inferred from homology"/>
<evidence type="ECO:0000256" key="9">
    <source>
        <dbReference type="ARBA" id="ARBA00029596"/>
    </source>
</evidence>
<dbReference type="Gene3D" id="3.50.30.40">
    <property type="entry name" value="Ribonuclease E inhibitor RraA/RraA-like"/>
    <property type="match status" value="1"/>
</dbReference>
<feature type="binding site" evidence="13">
    <location>
        <position position="128"/>
    </location>
    <ligand>
        <name>substrate</name>
    </ligand>
</feature>
<dbReference type="SUPFAM" id="SSF89562">
    <property type="entry name" value="RraA-like"/>
    <property type="match status" value="1"/>
</dbReference>
<accession>A0A6B1DN48</accession>
<dbReference type="AlphaFoldDB" id="A0A6B1DN48"/>
<organism evidence="14">
    <name type="scientific">Caldilineaceae bacterium SB0662_bin_9</name>
    <dbReference type="NCBI Taxonomy" id="2605258"/>
    <lineage>
        <taxon>Bacteria</taxon>
        <taxon>Bacillati</taxon>
        <taxon>Chloroflexota</taxon>
        <taxon>Caldilineae</taxon>
        <taxon>Caldilineales</taxon>
        <taxon>Caldilineaceae</taxon>
    </lineage>
</organism>
<dbReference type="InterPro" id="IPR036704">
    <property type="entry name" value="RraA/RraA-like_sf"/>
</dbReference>
<dbReference type="EMBL" id="VXPY01000013">
    <property type="protein sequence ID" value="MYD89149.1"/>
    <property type="molecule type" value="Genomic_DNA"/>
</dbReference>
<comment type="catalytic activity">
    <reaction evidence="12">
        <text>oxaloacetate + H(+) = pyruvate + CO2</text>
        <dbReference type="Rhea" id="RHEA:15641"/>
        <dbReference type="ChEBI" id="CHEBI:15361"/>
        <dbReference type="ChEBI" id="CHEBI:15378"/>
        <dbReference type="ChEBI" id="CHEBI:16452"/>
        <dbReference type="ChEBI" id="CHEBI:16526"/>
        <dbReference type="EC" id="4.1.1.112"/>
    </reaction>
</comment>
<evidence type="ECO:0000256" key="4">
    <source>
        <dbReference type="ARBA" id="ARBA00011233"/>
    </source>
</evidence>
<comment type="cofactor">
    <cofactor evidence="2">
        <name>a divalent metal cation</name>
        <dbReference type="ChEBI" id="CHEBI:60240"/>
    </cofactor>
</comment>
<evidence type="ECO:0000256" key="8">
    <source>
        <dbReference type="ARBA" id="ARBA00025046"/>
    </source>
</evidence>
<evidence type="ECO:0000256" key="10">
    <source>
        <dbReference type="ARBA" id="ARBA00030169"/>
    </source>
</evidence>
<dbReference type="Pfam" id="PF03737">
    <property type="entry name" value="RraA-like"/>
    <property type="match status" value="1"/>
</dbReference>
<comment type="caution">
    <text evidence="14">The sequence shown here is derived from an EMBL/GenBank/DDBJ whole genome shotgun (WGS) entry which is preliminary data.</text>
</comment>
<evidence type="ECO:0000256" key="7">
    <source>
        <dbReference type="ARBA" id="ARBA00016549"/>
    </source>
</evidence>
<evidence type="ECO:0000256" key="13">
    <source>
        <dbReference type="PIRSR" id="PIRSR605493-1"/>
    </source>
</evidence>
<dbReference type="PANTHER" id="PTHR33254">
    <property type="entry name" value="4-HYDROXY-4-METHYL-2-OXOGLUTARATE ALDOLASE 3-RELATED"/>
    <property type="match status" value="1"/>
</dbReference>
<comment type="similarity">
    <text evidence="3">Belongs to the class II aldolase/RraA-like family.</text>
</comment>
<gene>
    <name evidence="14" type="ORF">F4Y08_02250</name>
</gene>
<dbReference type="InterPro" id="IPR005493">
    <property type="entry name" value="RraA/RraA-like"/>
</dbReference>
<comment type="cofactor">
    <cofactor evidence="13">
        <name>Mg(2+)</name>
        <dbReference type="ChEBI" id="CHEBI:18420"/>
    </cofactor>
</comment>
<keyword evidence="13" id="KW-0460">Magnesium</keyword>
<feature type="binding site" evidence="13">
    <location>
        <position position="129"/>
    </location>
    <ligand>
        <name>Mg(2+)</name>
        <dbReference type="ChEBI" id="CHEBI:18420"/>
    </ligand>
</feature>
<feature type="binding site" evidence="13">
    <location>
        <begin position="106"/>
        <end position="109"/>
    </location>
    <ligand>
        <name>substrate</name>
    </ligand>
</feature>
<evidence type="ECO:0000313" key="14">
    <source>
        <dbReference type="EMBL" id="MYD89149.1"/>
    </source>
</evidence>
<evidence type="ECO:0000256" key="11">
    <source>
        <dbReference type="ARBA" id="ARBA00032305"/>
    </source>
</evidence>
<evidence type="ECO:0000256" key="2">
    <source>
        <dbReference type="ARBA" id="ARBA00001968"/>
    </source>
</evidence>
<evidence type="ECO:0000256" key="6">
    <source>
        <dbReference type="ARBA" id="ARBA00012947"/>
    </source>
</evidence>